<dbReference type="RefSeq" id="WP_377323298.1">
    <property type="nucleotide sequence ID" value="NZ_JBHSNG010000001.1"/>
</dbReference>
<evidence type="ECO:0000313" key="3">
    <source>
        <dbReference type="Proteomes" id="UP001596111"/>
    </source>
</evidence>
<proteinExistence type="predicted"/>
<comment type="caution">
    <text evidence="2">The sequence shown here is derived from an EMBL/GenBank/DDBJ whole genome shotgun (WGS) entry which is preliminary data.</text>
</comment>
<dbReference type="EMBL" id="JBHSNG010000001">
    <property type="protein sequence ID" value="MFC5579586.1"/>
    <property type="molecule type" value="Genomic_DNA"/>
</dbReference>
<gene>
    <name evidence="2" type="ORF">ACFPPB_00445</name>
</gene>
<organism evidence="2 3">
    <name type="scientific">Rhodanobacter terrae</name>
    <dbReference type="NCBI Taxonomy" id="418647"/>
    <lineage>
        <taxon>Bacteria</taxon>
        <taxon>Pseudomonadati</taxon>
        <taxon>Pseudomonadota</taxon>
        <taxon>Gammaproteobacteria</taxon>
        <taxon>Lysobacterales</taxon>
        <taxon>Rhodanobacteraceae</taxon>
        <taxon>Rhodanobacter</taxon>
    </lineage>
</organism>
<protein>
    <submittedName>
        <fullName evidence="2">Uncharacterized protein</fullName>
    </submittedName>
</protein>
<evidence type="ECO:0000313" key="2">
    <source>
        <dbReference type="EMBL" id="MFC5579586.1"/>
    </source>
</evidence>
<feature type="compositionally biased region" description="Basic residues" evidence="1">
    <location>
        <begin position="51"/>
        <end position="60"/>
    </location>
</feature>
<evidence type="ECO:0000256" key="1">
    <source>
        <dbReference type="SAM" id="MobiDB-lite"/>
    </source>
</evidence>
<reference evidence="3" key="1">
    <citation type="journal article" date="2019" name="Int. J. Syst. Evol. Microbiol.">
        <title>The Global Catalogue of Microorganisms (GCM) 10K type strain sequencing project: providing services to taxonomists for standard genome sequencing and annotation.</title>
        <authorList>
            <consortium name="The Broad Institute Genomics Platform"/>
            <consortium name="The Broad Institute Genome Sequencing Center for Infectious Disease"/>
            <person name="Wu L."/>
            <person name="Ma J."/>
        </authorList>
    </citation>
    <scope>NUCLEOTIDE SEQUENCE [LARGE SCALE GENOMIC DNA]</scope>
    <source>
        <strain evidence="3">CGMCC 1.13587</strain>
    </source>
</reference>
<dbReference type="Proteomes" id="UP001596111">
    <property type="component" value="Unassembled WGS sequence"/>
</dbReference>
<name>A0ABW0SRJ6_9GAMM</name>
<sequence length="60" mass="6483">MKVTRMRVPPKLAPAKVINQEIPTMGGNGGAIALGADDQTSIPFNTDGRLDRRRRPTAQP</sequence>
<keyword evidence="3" id="KW-1185">Reference proteome</keyword>
<feature type="region of interest" description="Disordered" evidence="1">
    <location>
        <begin position="29"/>
        <end position="60"/>
    </location>
</feature>
<accession>A0ABW0SRJ6</accession>